<dbReference type="Gene3D" id="3.30.70.120">
    <property type="match status" value="1"/>
</dbReference>
<dbReference type="InterPro" id="IPR051461">
    <property type="entry name" value="UPF0750_membrane"/>
</dbReference>
<feature type="transmembrane region" description="Helical" evidence="6">
    <location>
        <begin position="110"/>
        <end position="130"/>
    </location>
</feature>
<dbReference type="Proteomes" id="UP000095558">
    <property type="component" value="Unassembled WGS sequence"/>
</dbReference>
<reference evidence="8 9" key="1">
    <citation type="submission" date="2015-09" db="EMBL/GenBank/DDBJ databases">
        <authorList>
            <consortium name="Pathogen Informatics"/>
        </authorList>
    </citation>
    <scope>NUCLEOTIDE SEQUENCE [LARGE SCALE GENOMIC DNA]</scope>
    <source>
        <strain evidence="8 9">2789STDY5834855</strain>
    </source>
</reference>
<dbReference type="PANTHER" id="PTHR33545:SF5">
    <property type="entry name" value="UPF0750 MEMBRANE PROTEIN YITT"/>
    <property type="match status" value="1"/>
</dbReference>
<keyword evidence="5 6" id="KW-0472">Membrane</keyword>
<protein>
    <submittedName>
        <fullName evidence="8">Transporter</fullName>
    </submittedName>
</protein>
<dbReference type="InterPro" id="IPR015867">
    <property type="entry name" value="N-reg_PII/ATP_PRibTrfase_C"/>
</dbReference>
<gene>
    <name evidence="8" type="ORF">ERS852470_02540</name>
</gene>
<comment type="subcellular location">
    <subcellularLocation>
        <location evidence="1">Cell membrane</location>
        <topology evidence="1">Multi-pass membrane protein</topology>
    </subcellularLocation>
</comment>
<dbReference type="GeneID" id="83012982"/>
<feature type="transmembrane region" description="Helical" evidence="6">
    <location>
        <begin position="80"/>
        <end position="98"/>
    </location>
</feature>
<keyword evidence="3 6" id="KW-0812">Transmembrane</keyword>
<dbReference type="AlphaFoldDB" id="A0A174H686"/>
<feature type="transmembrane region" description="Helical" evidence="6">
    <location>
        <begin position="12"/>
        <end position="32"/>
    </location>
</feature>
<proteinExistence type="predicted"/>
<evidence type="ECO:0000313" key="8">
    <source>
        <dbReference type="EMBL" id="CUO50617.1"/>
    </source>
</evidence>
<evidence type="ECO:0000256" key="4">
    <source>
        <dbReference type="ARBA" id="ARBA00022989"/>
    </source>
</evidence>
<name>A0A174H686_9CLOT</name>
<evidence type="ECO:0000256" key="2">
    <source>
        <dbReference type="ARBA" id="ARBA00022475"/>
    </source>
</evidence>
<dbReference type="OrthoDB" id="3180973at2"/>
<evidence type="ECO:0000313" key="9">
    <source>
        <dbReference type="Proteomes" id="UP000095558"/>
    </source>
</evidence>
<evidence type="ECO:0000256" key="5">
    <source>
        <dbReference type="ARBA" id="ARBA00023136"/>
    </source>
</evidence>
<dbReference type="CDD" id="cd16380">
    <property type="entry name" value="YitT_C"/>
    <property type="match status" value="1"/>
</dbReference>
<dbReference type="STRING" id="84024.ERS852471_02531"/>
<dbReference type="Pfam" id="PF10035">
    <property type="entry name" value="DUF2179"/>
    <property type="match status" value="1"/>
</dbReference>
<feature type="transmembrane region" description="Helical" evidence="6">
    <location>
        <begin position="52"/>
        <end position="73"/>
    </location>
</feature>
<sequence length="285" mass="31459">MKDLFKSKSFYIDVVVIILGCFISSLGVNLFLSNAKLLSGGVTGIALILQYLFNVPSGITVFLLNIPLFFVSYKFLSKRFTIYTAIGMISFSTALMITKPLSNLVQVDDMLLYCIYGGVLSGIGYGLVFYRNGSIGGTDIITMVIRKKYSNFDIGKVGFGFNLIIVGISVFIFGLPRALYTLISLFITSTLLDKVLNGFTSKKLLLILTEKENDIINYVIKDMHRGVTALMAEGGYTRDKKKLLYVAVTTSQMISLKTKILRVDPKAFITIIDVSEVKGKGFATI</sequence>
<dbReference type="GO" id="GO:0005886">
    <property type="term" value="C:plasma membrane"/>
    <property type="evidence" value="ECO:0007669"/>
    <property type="project" value="UniProtKB-SubCell"/>
</dbReference>
<evidence type="ECO:0000259" key="7">
    <source>
        <dbReference type="Pfam" id="PF10035"/>
    </source>
</evidence>
<accession>A0A174H686</accession>
<keyword evidence="2" id="KW-1003">Cell membrane</keyword>
<evidence type="ECO:0000256" key="6">
    <source>
        <dbReference type="SAM" id="Phobius"/>
    </source>
</evidence>
<organism evidence="8 9">
    <name type="scientific">Clostridium disporicum</name>
    <dbReference type="NCBI Taxonomy" id="84024"/>
    <lineage>
        <taxon>Bacteria</taxon>
        <taxon>Bacillati</taxon>
        <taxon>Bacillota</taxon>
        <taxon>Clostridia</taxon>
        <taxon>Eubacteriales</taxon>
        <taxon>Clostridiaceae</taxon>
        <taxon>Clostridium</taxon>
    </lineage>
</organism>
<dbReference type="EMBL" id="CYZV01000028">
    <property type="protein sequence ID" value="CUO50617.1"/>
    <property type="molecule type" value="Genomic_DNA"/>
</dbReference>
<keyword evidence="4 6" id="KW-1133">Transmembrane helix</keyword>
<dbReference type="InterPro" id="IPR019264">
    <property type="entry name" value="DUF2179"/>
</dbReference>
<dbReference type="PANTHER" id="PTHR33545">
    <property type="entry name" value="UPF0750 MEMBRANE PROTEIN YITT-RELATED"/>
    <property type="match status" value="1"/>
</dbReference>
<evidence type="ECO:0000256" key="3">
    <source>
        <dbReference type="ARBA" id="ARBA00022692"/>
    </source>
</evidence>
<dbReference type="RefSeq" id="WP_042401431.1">
    <property type="nucleotide sequence ID" value="NZ_CYYT01000027.1"/>
</dbReference>
<dbReference type="PIRSF" id="PIRSF006483">
    <property type="entry name" value="Membrane_protein_YitT"/>
    <property type="match status" value="1"/>
</dbReference>
<dbReference type="Pfam" id="PF02588">
    <property type="entry name" value="YitT_membrane"/>
    <property type="match status" value="1"/>
</dbReference>
<evidence type="ECO:0000256" key="1">
    <source>
        <dbReference type="ARBA" id="ARBA00004651"/>
    </source>
</evidence>
<feature type="transmembrane region" description="Helical" evidence="6">
    <location>
        <begin position="151"/>
        <end position="172"/>
    </location>
</feature>
<feature type="domain" description="DUF2179" evidence="7">
    <location>
        <begin position="225"/>
        <end position="279"/>
    </location>
</feature>
<dbReference type="InterPro" id="IPR003740">
    <property type="entry name" value="YitT"/>
</dbReference>